<proteinExistence type="predicted"/>
<evidence type="ECO:0000313" key="1">
    <source>
        <dbReference type="EMBL" id="MBU8821474.1"/>
    </source>
</evidence>
<sequence>MKSVGFVGRSRDDLKSFPKPIMQLAGYQLFLMQMGETPTGSKPMPRVGKGCVELVLNGDGVWFRILVSPTVDSDTIWVLHCFQKKTNTTPANDIRLGQARFRQIG</sequence>
<dbReference type="InterPro" id="IPR009241">
    <property type="entry name" value="HigB-like"/>
</dbReference>
<evidence type="ECO:0000313" key="2">
    <source>
        <dbReference type="Proteomes" id="UP000696413"/>
    </source>
</evidence>
<reference evidence="1 2" key="1">
    <citation type="submission" date="2021-05" db="EMBL/GenBank/DDBJ databases">
        <title>Draft Genome Sequences of Clinical Respiratory Isolates of Mycobacterium goodii Recovered in Ireland.</title>
        <authorList>
            <person name="Flanagan P.R."/>
            <person name="Mok S."/>
            <person name="Roycroft E."/>
            <person name="Rogers T.R."/>
            <person name="Fitzgibbon M."/>
        </authorList>
    </citation>
    <scope>NUCLEOTIDE SEQUENCE [LARGE SCALE GENOMIC DNA]</scope>
    <source>
        <strain evidence="1 2">14IE55</strain>
    </source>
</reference>
<dbReference type="Pfam" id="PF05973">
    <property type="entry name" value="Gp49"/>
    <property type="match status" value="1"/>
</dbReference>
<organism evidence="1 2">
    <name type="scientific">Mycolicibacterium goodii</name>
    <name type="common">Mycobacterium goodii</name>
    <dbReference type="NCBI Taxonomy" id="134601"/>
    <lineage>
        <taxon>Bacteria</taxon>
        <taxon>Bacillati</taxon>
        <taxon>Actinomycetota</taxon>
        <taxon>Actinomycetes</taxon>
        <taxon>Mycobacteriales</taxon>
        <taxon>Mycobacteriaceae</taxon>
        <taxon>Mycolicibacterium</taxon>
    </lineage>
</organism>
<gene>
    <name evidence="1" type="ORF">KL859_01125</name>
</gene>
<dbReference type="RefSeq" id="WP_214394120.1">
    <property type="nucleotide sequence ID" value="NZ_JAHBOL010000005.1"/>
</dbReference>
<dbReference type="EMBL" id="JAHBOM010000001">
    <property type="protein sequence ID" value="MBU8821474.1"/>
    <property type="molecule type" value="Genomic_DNA"/>
</dbReference>
<protein>
    <submittedName>
        <fullName evidence="1">Type II toxin-antitoxin system RelE/ParE family toxin</fullName>
    </submittedName>
</protein>
<dbReference type="Proteomes" id="UP000696413">
    <property type="component" value="Unassembled WGS sequence"/>
</dbReference>
<name>A0ABS6HFL8_MYCGD</name>
<comment type="caution">
    <text evidence="1">The sequence shown here is derived from an EMBL/GenBank/DDBJ whole genome shotgun (WGS) entry which is preliminary data.</text>
</comment>
<keyword evidence="2" id="KW-1185">Reference proteome</keyword>
<accession>A0ABS6HFL8</accession>